<feature type="compositionally biased region" description="Pro residues" evidence="6">
    <location>
        <begin position="286"/>
        <end position="299"/>
    </location>
</feature>
<dbReference type="InterPro" id="IPR001300">
    <property type="entry name" value="Peptidase_C2_calpain_cat"/>
</dbReference>
<feature type="region of interest" description="Disordered" evidence="6">
    <location>
        <begin position="44"/>
        <end position="75"/>
    </location>
</feature>
<dbReference type="EMBL" id="CDMZ01000484">
    <property type="protein sequence ID" value="CEM15316.1"/>
    <property type="molecule type" value="Genomic_DNA"/>
</dbReference>
<dbReference type="AlphaFoldDB" id="A0A0G4FMM6"/>
<feature type="compositionally biased region" description="Basic and acidic residues" evidence="6">
    <location>
        <begin position="193"/>
        <end position="204"/>
    </location>
</feature>
<evidence type="ECO:0000256" key="1">
    <source>
        <dbReference type="ARBA" id="ARBA00007623"/>
    </source>
</evidence>
<name>A0A0G4FMM6_9ALVE</name>
<feature type="compositionally biased region" description="Pro residues" evidence="6">
    <location>
        <begin position="315"/>
        <end position="326"/>
    </location>
</feature>
<dbReference type="GO" id="GO:0004198">
    <property type="term" value="F:calcium-dependent cysteine-type endopeptidase activity"/>
    <property type="evidence" value="ECO:0007669"/>
    <property type="project" value="InterPro"/>
</dbReference>
<keyword evidence="2" id="KW-0645">Protease</keyword>
<keyword evidence="4" id="KW-0788">Thiol protease</keyword>
<dbReference type="PANTHER" id="PTHR10183">
    <property type="entry name" value="CALPAIN"/>
    <property type="match status" value="1"/>
</dbReference>
<reference evidence="8" key="1">
    <citation type="submission" date="2014-11" db="EMBL/GenBank/DDBJ databases">
        <authorList>
            <person name="Otto D Thomas"/>
            <person name="Naeem Raeece"/>
        </authorList>
    </citation>
    <scope>NUCLEOTIDE SEQUENCE</scope>
</reference>
<organism evidence="8">
    <name type="scientific">Chromera velia CCMP2878</name>
    <dbReference type="NCBI Taxonomy" id="1169474"/>
    <lineage>
        <taxon>Eukaryota</taxon>
        <taxon>Sar</taxon>
        <taxon>Alveolata</taxon>
        <taxon>Colpodellida</taxon>
        <taxon>Chromeraceae</taxon>
        <taxon>Chromera</taxon>
    </lineage>
</organism>
<dbReference type="PANTHER" id="PTHR10183:SF379">
    <property type="entry name" value="CALPAIN-5"/>
    <property type="match status" value="1"/>
</dbReference>
<protein>
    <recommendedName>
        <fullName evidence="7">Calpain catalytic domain-containing protein</fullName>
    </recommendedName>
</protein>
<feature type="compositionally biased region" description="Pro residues" evidence="6">
    <location>
        <begin position="207"/>
        <end position="218"/>
    </location>
</feature>
<feature type="compositionally biased region" description="Basic and acidic residues" evidence="6">
    <location>
        <begin position="220"/>
        <end position="231"/>
    </location>
</feature>
<dbReference type="SUPFAM" id="SSF54001">
    <property type="entry name" value="Cysteine proteinases"/>
    <property type="match status" value="1"/>
</dbReference>
<evidence type="ECO:0000256" key="3">
    <source>
        <dbReference type="ARBA" id="ARBA00022801"/>
    </source>
</evidence>
<feature type="compositionally biased region" description="Basic and acidic residues" evidence="6">
    <location>
        <begin position="328"/>
        <end position="339"/>
    </location>
</feature>
<feature type="compositionally biased region" description="Basic and acidic residues" evidence="6">
    <location>
        <begin position="44"/>
        <end position="56"/>
    </location>
</feature>
<dbReference type="InterPro" id="IPR038765">
    <property type="entry name" value="Papain-like_cys_pep_sf"/>
</dbReference>
<evidence type="ECO:0000259" key="7">
    <source>
        <dbReference type="PROSITE" id="PS50203"/>
    </source>
</evidence>
<feature type="compositionally biased region" description="Pro residues" evidence="6">
    <location>
        <begin position="232"/>
        <end position="245"/>
    </location>
</feature>
<feature type="compositionally biased region" description="Low complexity" evidence="6">
    <location>
        <begin position="179"/>
        <end position="188"/>
    </location>
</feature>
<dbReference type="InterPro" id="IPR022684">
    <property type="entry name" value="Calpain_cysteine_protease"/>
</dbReference>
<comment type="caution">
    <text evidence="5">Lacks conserved residue(s) required for the propagation of feature annotation.</text>
</comment>
<feature type="region of interest" description="Disordered" evidence="6">
    <location>
        <begin position="116"/>
        <end position="362"/>
    </location>
</feature>
<sequence>MSDSAAPPPGIGIPLESIDELKRKFVLTSTLPQKLDELKALEQAKQRQQAKADKLRQSASEGDGEYSRLSEDVNGRPAYSNKQGLAFWFDKDQDRWVMGLQVGVPRSLICSCADPLALSPPDCAPSEWTDRNGNKIDDMRMLRPINEDEGEPTGEEEKNEEGEPESTVTPADTKPPAEPAAASKALPPADAPPETKKPAEEAKPEPSAAPKPTPPADTPPETKKPAEEAKPEPPAAPKPTPPADAPPETKKPTEEAKPEPPAAPKPTPPADAPPETKKPAEEAKPEPPAAPKPTPPADAPPETKKPTEEAKPELPAAPEPTPPADAPPETKKPAEKNKPEASTPPKAPPPPEFEDTDFPAKNVSLGDNLLQRAEKIAAIPPNQWEWSDQPAVATGDADQKFLAQIRPTDVPTDSAQILQASWLTSAMTAMAEFPASVRSKLFQKGADEPLSKEGKYTVRLFNLLKFEFETVVIDDQLPVDLKTNVPLGGKGEVWAHLVLKAAAKMAGTYGALQGPQALFPKGMAMLIGTETDTVLLERYVINHNAAAAAIKNGPRDKKEAGEEGKAEQRWVKQDVYFQNPGAGADAPKTLEEIRSKSRSAKSKGPSSSELFKQLEHYDSKDFPMAASMAAPQTTILPPTAPPSSINLTAVEEGDASPAPAPPAPPSTESKVVIPVKEAGGKEGDTKLKEISLRTILFPDCAYSLVGLIPLKRREDEKYRGGLMLLRGPLRGVWRGPWSLESEEWKAHAGLQEEVEKRVKGWLNDPEWTLKSSQEGDGTLRVSMAEFEQAFDKIDVFPVTLEK</sequence>
<feature type="compositionally biased region" description="Acidic residues" evidence="6">
    <location>
        <begin position="147"/>
        <end position="164"/>
    </location>
</feature>
<dbReference type="Gene3D" id="3.90.70.10">
    <property type="entry name" value="Cysteine proteinases"/>
    <property type="match status" value="1"/>
</dbReference>
<dbReference type="VEuPathDB" id="CryptoDB:Cvel_17788"/>
<dbReference type="GO" id="GO:0005737">
    <property type="term" value="C:cytoplasm"/>
    <property type="evidence" value="ECO:0007669"/>
    <property type="project" value="TreeGrafter"/>
</dbReference>
<feature type="compositionally biased region" description="Basic and acidic residues" evidence="6">
    <location>
        <begin position="301"/>
        <end position="312"/>
    </location>
</feature>
<dbReference type="Pfam" id="PF00648">
    <property type="entry name" value="Peptidase_C2"/>
    <property type="match status" value="1"/>
</dbReference>
<dbReference type="GO" id="GO:0006508">
    <property type="term" value="P:proteolysis"/>
    <property type="evidence" value="ECO:0007669"/>
    <property type="project" value="UniProtKB-KW"/>
</dbReference>
<proteinExistence type="inferred from homology"/>
<feature type="compositionally biased region" description="Pro residues" evidence="6">
    <location>
        <begin position="259"/>
        <end position="272"/>
    </location>
</feature>
<dbReference type="PROSITE" id="PS50203">
    <property type="entry name" value="CALPAIN_CAT"/>
    <property type="match status" value="1"/>
</dbReference>
<feature type="domain" description="Calpain catalytic" evidence="7">
    <location>
        <begin position="352"/>
        <end position="799"/>
    </location>
</feature>
<evidence type="ECO:0000256" key="4">
    <source>
        <dbReference type="ARBA" id="ARBA00022807"/>
    </source>
</evidence>
<feature type="compositionally biased region" description="Basic and acidic residues" evidence="6">
    <location>
        <begin position="128"/>
        <end position="141"/>
    </location>
</feature>
<evidence type="ECO:0000256" key="2">
    <source>
        <dbReference type="ARBA" id="ARBA00022670"/>
    </source>
</evidence>
<feature type="compositionally biased region" description="Basic and acidic residues" evidence="6">
    <location>
        <begin position="274"/>
        <end position="285"/>
    </location>
</feature>
<comment type="similarity">
    <text evidence="1">Belongs to the peptidase C2 family.</text>
</comment>
<evidence type="ECO:0000313" key="8">
    <source>
        <dbReference type="EMBL" id="CEM15316.1"/>
    </source>
</evidence>
<evidence type="ECO:0000256" key="6">
    <source>
        <dbReference type="SAM" id="MobiDB-lite"/>
    </source>
</evidence>
<gene>
    <name evidence="8" type="ORF">Cvel_17788</name>
</gene>
<dbReference type="SMART" id="SM00230">
    <property type="entry name" value="CysPc"/>
    <property type="match status" value="1"/>
</dbReference>
<feature type="compositionally biased region" description="Basic and acidic residues" evidence="6">
    <location>
        <begin position="65"/>
        <end position="74"/>
    </location>
</feature>
<feature type="compositionally biased region" description="Basic and acidic residues" evidence="6">
    <location>
        <begin position="247"/>
        <end position="258"/>
    </location>
</feature>
<evidence type="ECO:0000256" key="5">
    <source>
        <dbReference type="PROSITE-ProRule" id="PRU00239"/>
    </source>
</evidence>
<accession>A0A0G4FMM6</accession>
<keyword evidence="3" id="KW-0378">Hydrolase</keyword>